<organism evidence="2 3">
    <name type="scientific">Bacillus seohaeanensis</name>
    <dbReference type="NCBI Taxonomy" id="284580"/>
    <lineage>
        <taxon>Bacteria</taxon>
        <taxon>Bacillati</taxon>
        <taxon>Bacillota</taxon>
        <taxon>Bacilli</taxon>
        <taxon>Bacillales</taxon>
        <taxon>Bacillaceae</taxon>
        <taxon>Bacillus</taxon>
    </lineage>
</organism>
<dbReference type="InterPro" id="IPR029064">
    <property type="entry name" value="Ribosomal_eL30-like_sf"/>
</dbReference>
<dbReference type="PIRSF" id="PIRSF034303">
    <property type="entry name" value="DUF1694"/>
    <property type="match status" value="1"/>
</dbReference>
<keyword evidence="3" id="KW-1185">Reference proteome</keyword>
<dbReference type="EMBL" id="JBHUMF010000034">
    <property type="protein sequence ID" value="MFD2683099.1"/>
    <property type="molecule type" value="Genomic_DNA"/>
</dbReference>
<dbReference type="InterPro" id="IPR012543">
    <property type="entry name" value="DUF1694"/>
</dbReference>
<proteinExistence type="predicted"/>
<gene>
    <name evidence="2" type="ORF">ACFSUL_20410</name>
</gene>
<feature type="region of interest" description="Disordered" evidence="1">
    <location>
        <begin position="1"/>
        <end position="21"/>
    </location>
</feature>
<sequence>MGENVDEYLQQGMYGQKQTKPDERRKFLGSLRERAVIALKQSQVRESKIYSEVEDSLKEHPKAKLLLNGNMKYSYLSKYIQLATKHNVSFTIVTNKEHDAEIGLLLAYDYAIDKEEIYIKKTKTYQTAGLPKQKKKKSLFSKIKNKLLK</sequence>
<dbReference type="SUPFAM" id="SSF160515">
    <property type="entry name" value="YueI-like"/>
    <property type="match status" value="1"/>
</dbReference>
<evidence type="ECO:0000313" key="3">
    <source>
        <dbReference type="Proteomes" id="UP001597506"/>
    </source>
</evidence>
<name>A0ABW5RX88_9BACI</name>
<dbReference type="Pfam" id="PF07997">
    <property type="entry name" value="DUF1694"/>
    <property type="match status" value="1"/>
</dbReference>
<dbReference type="RefSeq" id="WP_377938085.1">
    <property type="nucleotide sequence ID" value="NZ_JBHUMF010000034.1"/>
</dbReference>
<protein>
    <submittedName>
        <fullName evidence="2">YueI family protein</fullName>
    </submittedName>
</protein>
<accession>A0ABW5RX88</accession>
<evidence type="ECO:0000256" key="1">
    <source>
        <dbReference type="SAM" id="MobiDB-lite"/>
    </source>
</evidence>
<reference evidence="3" key="1">
    <citation type="journal article" date="2019" name="Int. J. Syst. Evol. Microbiol.">
        <title>The Global Catalogue of Microorganisms (GCM) 10K type strain sequencing project: providing services to taxonomists for standard genome sequencing and annotation.</title>
        <authorList>
            <consortium name="The Broad Institute Genomics Platform"/>
            <consortium name="The Broad Institute Genome Sequencing Center for Infectious Disease"/>
            <person name="Wu L."/>
            <person name="Ma J."/>
        </authorList>
    </citation>
    <scope>NUCLEOTIDE SEQUENCE [LARGE SCALE GENOMIC DNA]</scope>
    <source>
        <strain evidence="3">KCTC 3913</strain>
    </source>
</reference>
<dbReference type="Proteomes" id="UP001597506">
    <property type="component" value="Unassembled WGS sequence"/>
</dbReference>
<evidence type="ECO:0000313" key="2">
    <source>
        <dbReference type="EMBL" id="MFD2683099.1"/>
    </source>
</evidence>
<dbReference type="Gene3D" id="3.30.1330.30">
    <property type="match status" value="1"/>
</dbReference>
<comment type="caution">
    <text evidence="2">The sequence shown here is derived from an EMBL/GenBank/DDBJ whole genome shotgun (WGS) entry which is preliminary data.</text>
</comment>